<dbReference type="InterPro" id="IPR001077">
    <property type="entry name" value="COMT_C"/>
</dbReference>
<protein>
    <submittedName>
        <fullName evidence="7">O-methyltransferase COMT-type, S-adenosyl-L-methionine-dependent methyltransferase</fullName>
    </submittedName>
</protein>
<dbReference type="SUPFAM" id="SSF53335">
    <property type="entry name" value="S-adenosyl-L-methionine-dependent methyltransferases"/>
    <property type="match status" value="2"/>
</dbReference>
<dbReference type="Pfam" id="PF00891">
    <property type="entry name" value="Methyltransf_2"/>
    <property type="match status" value="2"/>
</dbReference>
<dbReference type="OrthoDB" id="1606438at2759"/>
<keyword evidence="2 7" id="KW-0808">Transferase</keyword>
<dbReference type="Gene3D" id="3.40.50.150">
    <property type="entry name" value="Vaccinia Virus protein VP39"/>
    <property type="match status" value="3"/>
</dbReference>
<dbReference type="GO" id="GO:0046983">
    <property type="term" value="F:protein dimerization activity"/>
    <property type="evidence" value="ECO:0007669"/>
    <property type="project" value="InterPro"/>
</dbReference>
<dbReference type="PANTHER" id="PTHR11746">
    <property type="entry name" value="O-METHYLTRANSFERASE"/>
    <property type="match status" value="1"/>
</dbReference>
<dbReference type="FunFam" id="1.10.10.10:FF:000357">
    <property type="entry name" value="Caffeic acid 3-O-methyltransferase"/>
    <property type="match status" value="1"/>
</dbReference>
<accession>A0A2U1NWV6</accession>
<feature type="domain" description="O-methyltransferase dimerisation" evidence="6">
    <location>
        <begin position="12"/>
        <end position="103"/>
    </location>
</feature>
<dbReference type="STRING" id="35608.A0A2U1NWV6"/>
<feature type="domain" description="O-methyltransferase C-terminal" evidence="5">
    <location>
        <begin position="307"/>
        <end position="444"/>
    </location>
</feature>
<dbReference type="PROSITE" id="PS51683">
    <property type="entry name" value="SAM_OMT_II"/>
    <property type="match status" value="1"/>
</dbReference>
<dbReference type="AlphaFoldDB" id="A0A2U1NWV6"/>
<evidence type="ECO:0000313" key="8">
    <source>
        <dbReference type="Proteomes" id="UP000245207"/>
    </source>
</evidence>
<dbReference type="InterPro" id="IPR016461">
    <property type="entry name" value="COMT-like"/>
</dbReference>
<dbReference type="GO" id="GO:0008171">
    <property type="term" value="F:O-methyltransferase activity"/>
    <property type="evidence" value="ECO:0007669"/>
    <property type="project" value="InterPro"/>
</dbReference>
<dbReference type="GO" id="GO:0008757">
    <property type="term" value="F:S-adenosylmethionine-dependent methyltransferase activity"/>
    <property type="evidence" value="ECO:0007669"/>
    <property type="project" value="UniProtKB-ARBA"/>
</dbReference>
<proteinExistence type="inferred from homology"/>
<dbReference type="InterPro" id="IPR029063">
    <property type="entry name" value="SAM-dependent_MTases_sf"/>
</dbReference>
<keyword evidence="8" id="KW-1185">Reference proteome</keyword>
<reference evidence="7 8" key="1">
    <citation type="journal article" date="2018" name="Mol. Plant">
        <title>The genome of Artemisia annua provides insight into the evolution of Asteraceae family and artemisinin biosynthesis.</title>
        <authorList>
            <person name="Shen Q."/>
            <person name="Zhang L."/>
            <person name="Liao Z."/>
            <person name="Wang S."/>
            <person name="Yan T."/>
            <person name="Shi P."/>
            <person name="Liu M."/>
            <person name="Fu X."/>
            <person name="Pan Q."/>
            <person name="Wang Y."/>
            <person name="Lv Z."/>
            <person name="Lu X."/>
            <person name="Zhang F."/>
            <person name="Jiang W."/>
            <person name="Ma Y."/>
            <person name="Chen M."/>
            <person name="Hao X."/>
            <person name="Li L."/>
            <person name="Tang Y."/>
            <person name="Lv G."/>
            <person name="Zhou Y."/>
            <person name="Sun X."/>
            <person name="Brodelius P.E."/>
            <person name="Rose J.K.C."/>
            <person name="Tang K."/>
        </authorList>
    </citation>
    <scope>NUCLEOTIDE SEQUENCE [LARGE SCALE GENOMIC DNA]</scope>
    <source>
        <strain evidence="8">cv. Huhao1</strain>
        <tissue evidence="7">Leaf</tissue>
    </source>
</reference>
<keyword evidence="3" id="KW-0949">S-adenosyl-L-methionine</keyword>
<keyword evidence="1 7" id="KW-0489">Methyltransferase</keyword>
<dbReference type="Proteomes" id="UP000245207">
    <property type="component" value="Unassembled WGS sequence"/>
</dbReference>
<name>A0A2U1NWV6_ARTAN</name>
<evidence type="ECO:0000256" key="2">
    <source>
        <dbReference type="ARBA" id="ARBA00022679"/>
    </source>
</evidence>
<evidence type="ECO:0000256" key="4">
    <source>
        <dbReference type="ARBA" id="ARBA00034481"/>
    </source>
</evidence>
<dbReference type="InterPro" id="IPR036390">
    <property type="entry name" value="WH_DNA-bd_sf"/>
</dbReference>
<dbReference type="SUPFAM" id="SSF46785">
    <property type="entry name" value="Winged helix' DNA-binding domain"/>
    <property type="match status" value="2"/>
</dbReference>
<comment type="similarity">
    <text evidence="4">Belongs to the class I-like SAM-binding methyltransferase superfamily. Cation-independent O-methyltransferase family. COMT subfamily.</text>
</comment>
<evidence type="ECO:0000256" key="3">
    <source>
        <dbReference type="ARBA" id="ARBA00022691"/>
    </source>
</evidence>
<evidence type="ECO:0000259" key="5">
    <source>
        <dbReference type="Pfam" id="PF00891"/>
    </source>
</evidence>
<feature type="domain" description="O-methyltransferase C-terminal" evidence="5">
    <location>
        <begin position="198"/>
        <end position="294"/>
    </location>
</feature>
<dbReference type="InterPro" id="IPR012967">
    <property type="entry name" value="COMT_dimerisation"/>
</dbReference>
<dbReference type="EMBL" id="PKPP01002049">
    <property type="protein sequence ID" value="PWA78002.1"/>
    <property type="molecule type" value="Genomic_DNA"/>
</dbReference>
<comment type="caution">
    <text evidence="7">The sequence shown here is derived from an EMBL/GenBank/DDBJ whole genome shotgun (WGS) entry which is preliminary data.</text>
</comment>
<dbReference type="Pfam" id="PF08100">
    <property type="entry name" value="Dimerisation"/>
    <property type="match status" value="1"/>
</dbReference>
<sequence length="587" mass="65258">MDSNEDHFTYAMQLVTSTSLTMVLVNAIKLKVLEAIAKAGPDARLSAYEIAFRLSIPNKDAPNMLDWMLRLLASHSIVTCTQSCHNLSPVRVYGLAPVAKYFIGSKDGVSLGTFMELYQDDVCMHTWSKLKDSVLEGGVAFDKLYGRHLFEYPAIDARFNDVFNNAMVNHTTIVINEILDCYHGFENLKRLVDVGGGIEHIGGDMFQEVPHGDAIFMKWILHDCQCVKLLSNCYKALPHDGIVIVVEAVLPFLSDTSSSVKVTTHMDTMMMTQCPGGKERTDEEFLALDKDAGFTGIRKQCFVCNLSKLKDSVLEGGISFDKVYGIHAFEYPAVDARFNNVFNNAMVNHTTIVIKELLKCYHSFENLKQLVDVGGGLGITLNMIVLKHPTVKGINFDLPHVIRHAPVYPGIEHIGGDMFQEVPHGDAIFMKWILHDWSDVQCVKHTSSSIKATTHLDAMMMTQNPGGKERTDEEFLALAKDAGFGGIRKSCFLKVLDTIAEVGTDVWLSAYEIVSRLSISQIRMHQTCLTGCLDCSQAIPLSLALNRTNNIMSPNQVYGLAPVPNMLDRMIRLLASYSIVTCTQQDE</sequence>
<dbReference type="InterPro" id="IPR036388">
    <property type="entry name" value="WH-like_DNA-bd_sf"/>
</dbReference>
<evidence type="ECO:0000256" key="1">
    <source>
        <dbReference type="ARBA" id="ARBA00022603"/>
    </source>
</evidence>
<evidence type="ECO:0000313" key="7">
    <source>
        <dbReference type="EMBL" id="PWA78002.1"/>
    </source>
</evidence>
<organism evidence="7 8">
    <name type="scientific">Artemisia annua</name>
    <name type="common">Sweet wormwood</name>
    <dbReference type="NCBI Taxonomy" id="35608"/>
    <lineage>
        <taxon>Eukaryota</taxon>
        <taxon>Viridiplantae</taxon>
        <taxon>Streptophyta</taxon>
        <taxon>Embryophyta</taxon>
        <taxon>Tracheophyta</taxon>
        <taxon>Spermatophyta</taxon>
        <taxon>Magnoliopsida</taxon>
        <taxon>eudicotyledons</taxon>
        <taxon>Gunneridae</taxon>
        <taxon>Pentapetalae</taxon>
        <taxon>asterids</taxon>
        <taxon>campanulids</taxon>
        <taxon>Asterales</taxon>
        <taxon>Asteraceae</taxon>
        <taxon>Asteroideae</taxon>
        <taxon>Anthemideae</taxon>
        <taxon>Artemisiinae</taxon>
        <taxon>Artemisia</taxon>
    </lineage>
</organism>
<gene>
    <name evidence="7" type="ORF">CTI12_AA049170</name>
</gene>
<dbReference type="Gene3D" id="1.10.10.10">
    <property type="entry name" value="Winged helix-like DNA-binding domain superfamily/Winged helix DNA-binding domain"/>
    <property type="match status" value="2"/>
</dbReference>
<dbReference type="GO" id="GO:0032259">
    <property type="term" value="P:methylation"/>
    <property type="evidence" value="ECO:0007669"/>
    <property type="project" value="UniProtKB-KW"/>
</dbReference>
<evidence type="ECO:0000259" key="6">
    <source>
        <dbReference type="Pfam" id="PF08100"/>
    </source>
</evidence>